<dbReference type="PROSITE" id="PS50928">
    <property type="entry name" value="ABC_TM1"/>
    <property type="match status" value="1"/>
</dbReference>
<name>A0AAE9ICR8_PAEPO</name>
<dbReference type="PANTHER" id="PTHR43744">
    <property type="entry name" value="ABC TRANSPORTER PERMEASE PROTEIN MG189-RELATED-RELATED"/>
    <property type="match status" value="1"/>
</dbReference>
<keyword evidence="4 7" id="KW-0812">Transmembrane</keyword>
<dbReference type="Gene3D" id="1.10.3720.10">
    <property type="entry name" value="MetI-like"/>
    <property type="match status" value="1"/>
</dbReference>
<dbReference type="GO" id="GO:0055085">
    <property type="term" value="P:transmembrane transport"/>
    <property type="evidence" value="ECO:0007669"/>
    <property type="project" value="InterPro"/>
</dbReference>
<keyword evidence="6 7" id="KW-0472">Membrane</keyword>
<evidence type="ECO:0000256" key="6">
    <source>
        <dbReference type="ARBA" id="ARBA00023136"/>
    </source>
</evidence>
<evidence type="ECO:0000256" key="2">
    <source>
        <dbReference type="ARBA" id="ARBA00022448"/>
    </source>
</evidence>
<gene>
    <name evidence="9" type="ORF">MF626_001366</name>
</gene>
<keyword evidence="2 7" id="KW-0813">Transport</keyword>
<accession>A0AAE9ICR8</accession>
<evidence type="ECO:0000256" key="1">
    <source>
        <dbReference type="ARBA" id="ARBA00004651"/>
    </source>
</evidence>
<evidence type="ECO:0000256" key="4">
    <source>
        <dbReference type="ARBA" id="ARBA00022692"/>
    </source>
</evidence>
<dbReference type="EMBL" id="CP097770">
    <property type="protein sequence ID" value="URJ51906.1"/>
    <property type="molecule type" value="Genomic_DNA"/>
</dbReference>
<keyword evidence="5 7" id="KW-1133">Transmembrane helix</keyword>
<feature type="transmembrane region" description="Helical" evidence="7">
    <location>
        <begin position="79"/>
        <end position="100"/>
    </location>
</feature>
<sequence length="297" mass="32678">MSYSVSLKDRISRFVINAIVILLALICLLPLWNIVAISFSSSEAVSANAVGLVPVNFTTAAYTKIIDDAQFWRSFGISVLRVVLTLLLNMILIILMAYPLSKSKREFRGRNVYMNVMIFAMLFSGGMIPSYLLIKNLDMLNTIWSLVLPGAVPIFSVILVMNFFSAVPKALEEAAFIDGANPLQVLFKVYVPVSIPALATVALFSIVGTWNDFFSGLIYMTQVSNYPLMTYIQSLNVDIAELLQSGTNSAQLSNLTEISNKNLNAAKIVVAVIPLLLIYPLLQKYFVTGIVVGSVKE</sequence>
<feature type="domain" description="ABC transmembrane type-1" evidence="8">
    <location>
        <begin position="71"/>
        <end position="282"/>
    </location>
</feature>
<dbReference type="InterPro" id="IPR000515">
    <property type="entry name" value="MetI-like"/>
</dbReference>
<feature type="transmembrane region" description="Helical" evidence="7">
    <location>
        <begin position="12"/>
        <end position="32"/>
    </location>
</feature>
<proteinExistence type="inferred from homology"/>
<evidence type="ECO:0000256" key="5">
    <source>
        <dbReference type="ARBA" id="ARBA00022989"/>
    </source>
</evidence>
<dbReference type="Proteomes" id="UP001055784">
    <property type="component" value="Chromosome"/>
</dbReference>
<evidence type="ECO:0000259" key="8">
    <source>
        <dbReference type="PROSITE" id="PS50928"/>
    </source>
</evidence>
<dbReference type="RefSeq" id="WP_250261334.1">
    <property type="nucleotide sequence ID" value="NZ_CP097770.1"/>
</dbReference>
<keyword evidence="3" id="KW-1003">Cell membrane</keyword>
<dbReference type="GO" id="GO:0005886">
    <property type="term" value="C:plasma membrane"/>
    <property type="evidence" value="ECO:0007669"/>
    <property type="project" value="UniProtKB-SubCell"/>
</dbReference>
<feature type="transmembrane region" description="Helical" evidence="7">
    <location>
        <begin position="112"/>
        <end position="134"/>
    </location>
</feature>
<dbReference type="Pfam" id="PF00528">
    <property type="entry name" value="BPD_transp_1"/>
    <property type="match status" value="1"/>
</dbReference>
<feature type="transmembrane region" description="Helical" evidence="7">
    <location>
        <begin position="265"/>
        <end position="282"/>
    </location>
</feature>
<feature type="transmembrane region" description="Helical" evidence="7">
    <location>
        <begin position="146"/>
        <end position="164"/>
    </location>
</feature>
<organism evidence="9 10">
    <name type="scientific">Paenibacillus polymyxa</name>
    <name type="common">Bacillus polymyxa</name>
    <dbReference type="NCBI Taxonomy" id="1406"/>
    <lineage>
        <taxon>Bacteria</taxon>
        <taxon>Bacillati</taxon>
        <taxon>Bacillota</taxon>
        <taxon>Bacilli</taxon>
        <taxon>Bacillales</taxon>
        <taxon>Paenibacillaceae</taxon>
        <taxon>Paenibacillus</taxon>
    </lineage>
</organism>
<reference evidence="9" key="1">
    <citation type="submission" date="2022-11" db="EMBL/GenBank/DDBJ databases">
        <authorList>
            <person name="Vasilchenko N.G."/>
            <person name="Prazdnova E.V."/>
            <person name="Gorovtsov A.V."/>
            <person name="Chistyakov V.A."/>
            <person name="Pak M.L."/>
        </authorList>
    </citation>
    <scope>NUCLEOTIDE SEQUENCE</scope>
    <source>
        <strain evidence="9">R 4.5</strain>
    </source>
</reference>
<dbReference type="InterPro" id="IPR035906">
    <property type="entry name" value="MetI-like_sf"/>
</dbReference>
<evidence type="ECO:0000313" key="9">
    <source>
        <dbReference type="EMBL" id="URJ51906.1"/>
    </source>
</evidence>
<comment type="similarity">
    <text evidence="7">Belongs to the binding-protein-dependent transport system permease family.</text>
</comment>
<evidence type="ECO:0000313" key="10">
    <source>
        <dbReference type="Proteomes" id="UP001055784"/>
    </source>
</evidence>
<evidence type="ECO:0000256" key="3">
    <source>
        <dbReference type="ARBA" id="ARBA00022475"/>
    </source>
</evidence>
<dbReference type="CDD" id="cd06261">
    <property type="entry name" value="TM_PBP2"/>
    <property type="match status" value="1"/>
</dbReference>
<dbReference type="SUPFAM" id="SSF161098">
    <property type="entry name" value="MetI-like"/>
    <property type="match status" value="1"/>
</dbReference>
<evidence type="ECO:0000256" key="7">
    <source>
        <dbReference type="RuleBase" id="RU363032"/>
    </source>
</evidence>
<protein>
    <submittedName>
        <fullName evidence="9">Carbohydrate ABC transporter permease</fullName>
    </submittedName>
</protein>
<dbReference type="AlphaFoldDB" id="A0AAE9ICR8"/>
<dbReference type="PANTHER" id="PTHR43744:SF9">
    <property type="entry name" value="POLYGALACTURONAN_RHAMNOGALACTURONAN TRANSPORT SYSTEM PERMEASE PROTEIN YTCP"/>
    <property type="match status" value="1"/>
</dbReference>
<feature type="transmembrane region" description="Helical" evidence="7">
    <location>
        <begin position="185"/>
        <end position="210"/>
    </location>
</feature>
<comment type="subcellular location">
    <subcellularLocation>
        <location evidence="1 7">Cell membrane</location>
        <topology evidence="1 7">Multi-pass membrane protein</topology>
    </subcellularLocation>
</comment>